<dbReference type="Pfam" id="PF00263">
    <property type="entry name" value="Secretin"/>
    <property type="match status" value="1"/>
</dbReference>
<organism evidence="4 5">
    <name type="scientific">Gloeobacter violaceus (strain ATCC 29082 / PCC 7421)</name>
    <dbReference type="NCBI Taxonomy" id="251221"/>
    <lineage>
        <taxon>Bacteria</taxon>
        <taxon>Bacillati</taxon>
        <taxon>Cyanobacteriota</taxon>
        <taxon>Cyanophyceae</taxon>
        <taxon>Gloeobacterales</taxon>
        <taxon>Gloeobacteraceae</taxon>
        <taxon>Gloeobacter</taxon>
    </lineage>
</organism>
<dbReference type="EMBL" id="BA000045">
    <property type="protein sequence ID" value="BAC91224.1"/>
    <property type="molecule type" value="Genomic_DNA"/>
</dbReference>
<dbReference type="Proteomes" id="UP000000557">
    <property type="component" value="Chromosome"/>
</dbReference>
<accession>Q7NG90</accession>
<reference evidence="4 5" key="2">
    <citation type="journal article" date="2003" name="DNA Res.">
        <title>Complete genome structure of Gloeobacter violaceus PCC 7421, a cyanobacterium that lacks thylakoids (supplement).</title>
        <authorList>
            <person name="Nakamura Y."/>
            <person name="Kaneko T."/>
            <person name="Sato S."/>
            <person name="Mimuro M."/>
            <person name="Miyashita H."/>
            <person name="Tsuchiya T."/>
            <person name="Sasamoto S."/>
            <person name="Watanabe A."/>
            <person name="Kawashima K."/>
            <person name="Kishida Y."/>
            <person name="Kiyokawa C."/>
            <person name="Kohara M."/>
            <person name="Matsumoto M."/>
            <person name="Matsuno A."/>
            <person name="Nakazaki N."/>
            <person name="Shimpo S."/>
            <person name="Takeuchi C."/>
            <person name="Yamada M."/>
            <person name="Tabata S."/>
        </authorList>
    </citation>
    <scope>NUCLEOTIDE SEQUENCE [LARGE SCALE GENOMIC DNA]</scope>
    <source>
        <strain evidence="5">ATCC 29082 / PCC 7421</strain>
    </source>
</reference>
<evidence type="ECO:0000313" key="5">
    <source>
        <dbReference type="Proteomes" id="UP000000557"/>
    </source>
</evidence>
<name>Q7NG90_GLOVI</name>
<comment type="similarity">
    <text evidence="1">Belongs to the bacterial secretin family.</text>
</comment>
<dbReference type="AlphaFoldDB" id="Q7NG90"/>
<dbReference type="RefSeq" id="WP_011143273.1">
    <property type="nucleotide sequence ID" value="NC_005125.1"/>
</dbReference>
<keyword evidence="5" id="KW-1185">Reference proteome</keyword>
<proteinExistence type="inferred from homology"/>
<feature type="domain" description="Type II/III secretion system secretin-like" evidence="3">
    <location>
        <begin position="97"/>
        <end position="207"/>
    </location>
</feature>
<dbReference type="HOGENOM" id="CLU_1183687_0_0_3"/>
<dbReference type="GO" id="GO:0015627">
    <property type="term" value="C:type II protein secretion system complex"/>
    <property type="evidence" value="ECO:0000318"/>
    <property type="project" value="GO_Central"/>
</dbReference>
<dbReference type="KEGG" id="gvi:gll3283"/>
<evidence type="ECO:0000256" key="2">
    <source>
        <dbReference type="SAM" id="SignalP"/>
    </source>
</evidence>
<dbReference type="InterPro" id="IPR004846">
    <property type="entry name" value="T2SS/T3SS_dom"/>
</dbReference>
<gene>
    <name evidence="4" type="ordered locus">gll3283</name>
</gene>
<protein>
    <submittedName>
        <fullName evidence="4">Gll3283 protein</fullName>
    </submittedName>
</protein>
<dbReference type="PANTHER" id="PTHR30332:SF17">
    <property type="entry name" value="TYPE IV PILIATION SYSTEM PROTEIN DR_0774-RELATED"/>
    <property type="match status" value="1"/>
</dbReference>
<dbReference type="GO" id="GO:0009306">
    <property type="term" value="P:protein secretion"/>
    <property type="evidence" value="ECO:0000318"/>
    <property type="project" value="GO_Central"/>
</dbReference>
<reference evidence="4 5" key="1">
    <citation type="journal article" date="2003" name="DNA Res.">
        <title>Complete genome structure of Gloeobacter violaceus PCC 7421, a cyanobacterium that lacks thylakoids.</title>
        <authorList>
            <person name="Nakamura Y."/>
            <person name="Kaneko T."/>
            <person name="Sato S."/>
            <person name="Mimuro M."/>
            <person name="Miyashita H."/>
            <person name="Tsuchiya T."/>
            <person name="Sasamoto S."/>
            <person name="Watanabe A."/>
            <person name="Kawashima K."/>
            <person name="Kishida Y."/>
            <person name="Kiyokawa C."/>
            <person name="Kohara M."/>
            <person name="Matsumoto M."/>
            <person name="Matsuno A."/>
            <person name="Nakazaki N."/>
            <person name="Shimpo S."/>
            <person name="Takeuchi C."/>
            <person name="Yamada M."/>
            <person name="Tabata S."/>
        </authorList>
    </citation>
    <scope>NUCLEOTIDE SEQUENCE [LARGE SCALE GENOMIC DNA]</scope>
    <source>
        <strain evidence="5">ATCC 29082 / PCC 7421</strain>
    </source>
</reference>
<evidence type="ECO:0000256" key="1">
    <source>
        <dbReference type="RuleBase" id="RU004003"/>
    </source>
</evidence>
<sequence>MRKKSLTLLPCLLFFLALPTSAQEQPDDPTRRTFGKTKSLDQPSQQIVFSIQIIELDGTGLQTLSKAIYGTQPTTGTPASAENANRLRRAIFEQVRAGRGRLVVDTELTVGSGERAGFDSQLDMNFTLAPQDRSKPPTFSTVRAGNRLEFEPAVLPDGNILTKIRVDASVAAARDRNTGRPIDITRSSIYSTLTFQPNQTVAFGNLTSLGTSVPIPANRTEQIILITPRLVSAT</sequence>
<dbReference type="EnsemblBacteria" id="BAC91224">
    <property type="protein sequence ID" value="BAC91224"/>
    <property type="gene ID" value="BAC91224"/>
</dbReference>
<dbReference type="STRING" id="251221.gene:10760793"/>
<dbReference type="InterPro" id="IPR050810">
    <property type="entry name" value="Bact_Secretion_Sys_Channel"/>
</dbReference>
<evidence type="ECO:0000259" key="3">
    <source>
        <dbReference type="Pfam" id="PF00263"/>
    </source>
</evidence>
<feature type="chain" id="PRO_5004288994" evidence="2">
    <location>
        <begin position="23"/>
        <end position="234"/>
    </location>
</feature>
<dbReference type="InParanoid" id="Q7NG90"/>
<feature type="signal peptide" evidence="2">
    <location>
        <begin position="1"/>
        <end position="22"/>
    </location>
</feature>
<evidence type="ECO:0000313" key="4">
    <source>
        <dbReference type="EMBL" id="BAC91224.1"/>
    </source>
</evidence>
<keyword evidence="2" id="KW-0732">Signal</keyword>
<dbReference type="eggNOG" id="COG4796">
    <property type="taxonomic scope" value="Bacteria"/>
</dbReference>
<dbReference type="PANTHER" id="PTHR30332">
    <property type="entry name" value="PROBABLE GENERAL SECRETION PATHWAY PROTEIN D"/>
    <property type="match status" value="1"/>
</dbReference>